<dbReference type="RefSeq" id="WP_074240988.1">
    <property type="nucleotide sequence ID" value="NZ_FSRA01000002.1"/>
</dbReference>
<organism evidence="1 2">
    <name type="scientific">Chitinophaga niabensis</name>
    <dbReference type="NCBI Taxonomy" id="536979"/>
    <lineage>
        <taxon>Bacteria</taxon>
        <taxon>Pseudomonadati</taxon>
        <taxon>Bacteroidota</taxon>
        <taxon>Chitinophagia</taxon>
        <taxon>Chitinophagales</taxon>
        <taxon>Chitinophagaceae</taxon>
        <taxon>Chitinophaga</taxon>
    </lineage>
</organism>
<dbReference type="AlphaFoldDB" id="A0A1N6J9Y2"/>
<dbReference type="STRING" id="536979.SAMN04488055_3788"/>
<gene>
    <name evidence="1" type="ORF">SAMN04488055_3788</name>
</gene>
<name>A0A1N6J9Y2_9BACT</name>
<dbReference type="Pfam" id="PF25594">
    <property type="entry name" value="GldB_lipo"/>
    <property type="match status" value="1"/>
</dbReference>
<protein>
    <recommendedName>
        <fullName evidence="3">Gliding motility-associated lipoprotein GldB</fullName>
    </recommendedName>
</protein>
<dbReference type="InterPro" id="IPR019853">
    <property type="entry name" value="GldB-like"/>
</dbReference>
<evidence type="ECO:0000313" key="2">
    <source>
        <dbReference type="Proteomes" id="UP000185003"/>
    </source>
</evidence>
<reference evidence="1 2" key="1">
    <citation type="submission" date="2016-11" db="EMBL/GenBank/DDBJ databases">
        <authorList>
            <person name="Jaros S."/>
            <person name="Januszkiewicz K."/>
            <person name="Wedrychowicz H."/>
        </authorList>
    </citation>
    <scope>NUCLEOTIDE SEQUENCE [LARGE SCALE GENOMIC DNA]</scope>
    <source>
        <strain evidence="1 2">DSM 24787</strain>
    </source>
</reference>
<accession>A0A1N6J9Y2</accession>
<dbReference type="Proteomes" id="UP000185003">
    <property type="component" value="Unassembled WGS sequence"/>
</dbReference>
<keyword evidence="2" id="KW-1185">Reference proteome</keyword>
<dbReference type="EMBL" id="FSRA01000002">
    <property type="protein sequence ID" value="SIO41130.1"/>
    <property type="molecule type" value="Genomic_DNA"/>
</dbReference>
<evidence type="ECO:0008006" key="3">
    <source>
        <dbReference type="Google" id="ProtNLM"/>
    </source>
</evidence>
<evidence type="ECO:0000313" key="1">
    <source>
        <dbReference type="EMBL" id="SIO41130.1"/>
    </source>
</evidence>
<dbReference type="OrthoDB" id="976022at2"/>
<sequence>MQNYSNNNILRGILVVLLFSGCSTGVKVPDVSHIPINVTIERFDEQLFRIDTNNVLSGIKLLDSTYPDFMPVYIKEIMNFGPLADTNLLLEPQMHQFLTNKDFRGLQDSVEAHFANIKPLEKDLTQAFRLTKYYLPAFHAPRVISFISAIGNYAAFTVDSILAIGLDMHMGADFPVYRMLPDYPDYVIRKFTPENITTNVMKVLQQNYYPLRDENVKLIERFIDLGKQQYFLEKVLPEVPEYIRLGYTKAQLKYCEENEQMIWQHFVQNKLLYSGDWQDVVRYTAEGPSTQGLPGEVPGQIGAFTGYRIVKKFMEKHPDVTLEKLLGTKDVIQIFNEAKYRP</sequence>
<proteinExistence type="predicted"/>